<name>A0A0V0GS66_SOLCH</name>
<proteinExistence type="predicted"/>
<feature type="non-terminal residue" evidence="1">
    <location>
        <position position="110"/>
    </location>
</feature>
<dbReference type="AlphaFoldDB" id="A0A0V0GS66"/>
<reference evidence="1" key="1">
    <citation type="submission" date="2015-12" db="EMBL/GenBank/DDBJ databases">
        <title>Gene expression during late stages of embryo sac development: a critical building block for successful pollen-pistil interactions.</title>
        <authorList>
            <person name="Liu Y."/>
            <person name="Joly V."/>
            <person name="Sabar M."/>
            <person name="Matton D.P."/>
        </authorList>
    </citation>
    <scope>NUCLEOTIDE SEQUENCE</scope>
</reference>
<organism evidence="1">
    <name type="scientific">Solanum chacoense</name>
    <name type="common">Chaco potato</name>
    <dbReference type="NCBI Taxonomy" id="4108"/>
    <lineage>
        <taxon>Eukaryota</taxon>
        <taxon>Viridiplantae</taxon>
        <taxon>Streptophyta</taxon>
        <taxon>Embryophyta</taxon>
        <taxon>Tracheophyta</taxon>
        <taxon>Spermatophyta</taxon>
        <taxon>Magnoliopsida</taxon>
        <taxon>eudicotyledons</taxon>
        <taxon>Gunneridae</taxon>
        <taxon>Pentapetalae</taxon>
        <taxon>asterids</taxon>
        <taxon>lamiids</taxon>
        <taxon>Solanales</taxon>
        <taxon>Solanaceae</taxon>
        <taxon>Solanoideae</taxon>
        <taxon>Solaneae</taxon>
        <taxon>Solanum</taxon>
    </lineage>
</organism>
<dbReference type="PANTHER" id="PTHR33116:SF67">
    <property type="entry name" value="REVERSE TRANSCRIPTASE"/>
    <property type="match status" value="1"/>
</dbReference>
<dbReference type="EMBL" id="GEDG01031962">
    <property type="protein sequence ID" value="JAP11076.1"/>
    <property type="molecule type" value="Transcribed_RNA"/>
</dbReference>
<dbReference type="PANTHER" id="PTHR33116">
    <property type="entry name" value="REVERSE TRANSCRIPTASE ZINC-BINDING DOMAIN-CONTAINING PROTEIN-RELATED-RELATED"/>
    <property type="match status" value="1"/>
</dbReference>
<protein>
    <submittedName>
        <fullName evidence="1">Putative ovule protein</fullName>
    </submittedName>
</protein>
<sequence>MPKWSRNINHIAYVDHTIIFSSAEEGSLKQIMRVIKDYETISRQLINKEKSCFYMFHKVEARLVEKVEQITGFSKGNFPFKYLGCPVFHNRKRKEYYNDMIKKVKEKLQN</sequence>
<evidence type="ECO:0000313" key="1">
    <source>
        <dbReference type="EMBL" id="JAP11076.1"/>
    </source>
</evidence>
<accession>A0A0V0GS66</accession>